<name>A0A3S1C1D9_9CYAN</name>
<gene>
    <name evidence="9" type="ORF">DSM106972_091180</name>
</gene>
<evidence type="ECO:0000256" key="4">
    <source>
        <dbReference type="ARBA" id="ARBA00022692"/>
    </source>
</evidence>
<dbReference type="OrthoDB" id="467691at2"/>
<accession>A0A3S1C1D9</accession>
<dbReference type="GO" id="GO:0089702">
    <property type="term" value="F:undecaprenyl-phosphate glucose phosphotransferase activity"/>
    <property type="evidence" value="ECO:0007669"/>
    <property type="project" value="TreeGrafter"/>
</dbReference>
<dbReference type="EMBL" id="RSCL01000043">
    <property type="protein sequence ID" value="RUS95241.1"/>
    <property type="molecule type" value="Genomic_DNA"/>
</dbReference>
<feature type="transmembrane region" description="Helical" evidence="7">
    <location>
        <begin position="90"/>
        <end position="110"/>
    </location>
</feature>
<dbReference type="InterPro" id="IPR003362">
    <property type="entry name" value="Bact_transf"/>
</dbReference>
<feature type="transmembrane region" description="Helical" evidence="7">
    <location>
        <begin position="24"/>
        <end position="46"/>
    </location>
</feature>
<keyword evidence="3" id="KW-0808">Transferase</keyword>
<dbReference type="PANTHER" id="PTHR30576:SF21">
    <property type="entry name" value="UDP-GLUCOSE:UNDECAPRENYL-PHOSPHATE GLUCOSE-1-PHOSPHATE TRANSFERASE"/>
    <property type="match status" value="1"/>
</dbReference>
<evidence type="ECO:0000256" key="6">
    <source>
        <dbReference type="ARBA" id="ARBA00023136"/>
    </source>
</evidence>
<feature type="transmembrane region" description="Helical" evidence="7">
    <location>
        <begin position="285"/>
        <end position="309"/>
    </location>
</feature>
<comment type="similarity">
    <text evidence="2">Belongs to the bacterial sugar transferase family.</text>
</comment>
<evidence type="ECO:0000313" key="10">
    <source>
        <dbReference type="Proteomes" id="UP000271624"/>
    </source>
</evidence>
<comment type="caution">
    <text evidence="9">The sequence shown here is derived from an EMBL/GenBank/DDBJ whole genome shotgun (WGS) entry which is preliminary data.</text>
</comment>
<dbReference type="GO" id="GO:0009242">
    <property type="term" value="P:colanic acid biosynthetic process"/>
    <property type="evidence" value="ECO:0007669"/>
    <property type="project" value="TreeGrafter"/>
</dbReference>
<dbReference type="PANTHER" id="PTHR30576">
    <property type="entry name" value="COLANIC BIOSYNTHESIS UDP-GLUCOSE LIPID CARRIER TRANSFERASE"/>
    <property type="match status" value="1"/>
</dbReference>
<keyword evidence="5 7" id="KW-1133">Transmembrane helix</keyword>
<proteinExistence type="inferred from homology"/>
<evidence type="ECO:0000259" key="8">
    <source>
        <dbReference type="Pfam" id="PF02397"/>
    </source>
</evidence>
<feature type="transmembrane region" description="Helical" evidence="7">
    <location>
        <begin position="52"/>
        <end position="70"/>
    </location>
</feature>
<sequence>MFTEVLSEGSVSTKSLWSLRSIPVRLLALDILGLFICLNLAVWLRLSEPVDWFNPTVYGFVLFTLAGLYLADTYKPDTQIAGLRAPARILVCNVIVGVISAALIYLSGAWRENPLLWRSVLLPSFALFTPWAVLLRMIAASWTRAHVQQSRWLILGASENTKEFIEDFQAKTPLGRLVVLTEKLEKCTEPIYKNVNCVGSISDFPSWTSQLWSGVLVGNKLELSDDQVRQLMQMRLKGVPVYKLPDFYESLWYKLPSSLLQDNWFAYSAGFNLIQGRIDSKIKRIIDIIAATTLLVVLSPIMLLVAIAIKLDSPGAIFYSQVRAGLNGNPFRVHKFRSMYKDAEKRGAQWAQERDPRITSVGYWLRILRLDELPQIINVLRGEMSLIGPRPERPEFDIKLKEAIPYYEVRYLVKPGITGWAQVLYPYGASIEDAYKKLSYDLYYIKNYSLLLDVAIALKTVRVVLLGKGR</sequence>
<keyword evidence="6 7" id="KW-0472">Membrane</keyword>
<dbReference type="RefSeq" id="WP_127087070.1">
    <property type="nucleotide sequence ID" value="NZ_RSCL01000043.1"/>
</dbReference>
<evidence type="ECO:0000313" key="9">
    <source>
        <dbReference type="EMBL" id="RUS95241.1"/>
    </source>
</evidence>
<evidence type="ECO:0000256" key="7">
    <source>
        <dbReference type="SAM" id="Phobius"/>
    </source>
</evidence>
<evidence type="ECO:0000256" key="5">
    <source>
        <dbReference type="ARBA" id="ARBA00022989"/>
    </source>
</evidence>
<dbReference type="AlphaFoldDB" id="A0A3S1C1D9"/>
<feature type="domain" description="Bacterial sugar transferase" evidence="8">
    <location>
        <begin position="283"/>
        <end position="465"/>
    </location>
</feature>
<dbReference type="GO" id="GO:0016020">
    <property type="term" value="C:membrane"/>
    <property type="evidence" value="ECO:0007669"/>
    <property type="project" value="UniProtKB-SubCell"/>
</dbReference>
<reference evidence="9" key="1">
    <citation type="submission" date="2018-12" db="EMBL/GenBank/DDBJ databases">
        <authorList>
            <person name="Will S."/>
            <person name="Neumann-Schaal M."/>
            <person name="Henke P."/>
        </authorList>
    </citation>
    <scope>NUCLEOTIDE SEQUENCE</scope>
    <source>
        <strain evidence="9">PCC 7102</strain>
    </source>
</reference>
<organism evidence="9 10">
    <name type="scientific">Dulcicalothrix desertica PCC 7102</name>
    <dbReference type="NCBI Taxonomy" id="232991"/>
    <lineage>
        <taxon>Bacteria</taxon>
        <taxon>Bacillati</taxon>
        <taxon>Cyanobacteriota</taxon>
        <taxon>Cyanophyceae</taxon>
        <taxon>Nostocales</taxon>
        <taxon>Calotrichaceae</taxon>
        <taxon>Dulcicalothrix</taxon>
    </lineage>
</organism>
<feature type="transmembrane region" description="Helical" evidence="7">
    <location>
        <begin position="116"/>
        <end position="135"/>
    </location>
</feature>
<protein>
    <recommendedName>
        <fullName evidence="8">Bacterial sugar transferase domain-containing protein</fullName>
    </recommendedName>
</protein>
<keyword evidence="10" id="KW-1185">Reference proteome</keyword>
<dbReference type="Pfam" id="PF02397">
    <property type="entry name" value="Bac_transf"/>
    <property type="match status" value="1"/>
</dbReference>
<reference evidence="9" key="2">
    <citation type="journal article" date="2019" name="Genome Biol. Evol.">
        <title>Day and night: Metabolic profiles and evolutionary relationships of six axenic non-marine cyanobacteria.</title>
        <authorList>
            <person name="Will S.E."/>
            <person name="Henke P."/>
            <person name="Boedeker C."/>
            <person name="Huang S."/>
            <person name="Brinkmann H."/>
            <person name="Rohde M."/>
            <person name="Jarek M."/>
            <person name="Friedl T."/>
            <person name="Seufert S."/>
            <person name="Schumacher M."/>
            <person name="Overmann J."/>
            <person name="Neumann-Schaal M."/>
            <person name="Petersen J."/>
        </authorList>
    </citation>
    <scope>NUCLEOTIDE SEQUENCE [LARGE SCALE GENOMIC DNA]</scope>
    <source>
        <strain evidence="9">PCC 7102</strain>
    </source>
</reference>
<dbReference type="InterPro" id="IPR017475">
    <property type="entry name" value="EPS_sugar_tfrase"/>
</dbReference>
<evidence type="ECO:0000256" key="2">
    <source>
        <dbReference type="ARBA" id="ARBA00006464"/>
    </source>
</evidence>
<dbReference type="Proteomes" id="UP000271624">
    <property type="component" value="Unassembled WGS sequence"/>
</dbReference>
<dbReference type="NCBIfam" id="TIGR03025">
    <property type="entry name" value="EPS_sugtrans"/>
    <property type="match status" value="1"/>
</dbReference>
<evidence type="ECO:0000256" key="1">
    <source>
        <dbReference type="ARBA" id="ARBA00004141"/>
    </source>
</evidence>
<evidence type="ECO:0000256" key="3">
    <source>
        <dbReference type="ARBA" id="ARBA00022679"/>
    </source>
</evidence>
<comment type="subcellular location">
    <subcellularLocation>
        <location evidence="1">Membrane</location>
        <topology evidence="1">Multi-pass membrane protein</topology>
    </subcellularLocation>
</comment>
<keyword evidence="4 7" id="KW-0812">Transmembrane</keyword>